<dbReference type="Gene3D" id="1.20.120.1910">
    <property type="entry name" value="Cysteine-tRNA ligase, C-terminal anti-codon recognition domain"/>
    <property type="match status" value="1"/>
</dbReference>
<keyword evidence="7 12" id="KW-0547">Nucleotide-binding</keyword>
<feature type="binding site" evidence="12">
    <location>
        <position position="249"/>
    </location>
    <ligand>
        <name>Zn(2+)</name>
        <dbReference type="ChEBI" id="CHEBI:29105"/>
    </ligand>
</feature>
<keyword evidence="9 12" id="KW-0067">ATP-binding</keyword>
<dbReference type="InterPro" id="IPR032678">
    <property type="entry name" value="tRNA-synt_1_cat_dom"/>
</dbReference>
<comment type="subcellular location">
    <subcellularLocation>
        <location evidence="1 12">Cytoplasm</location>
    </subcellularLocation>
</comment>
<dbReference type="CDD" id="cd00672">
    <property type="entry name" value="CysRS_core"/>
    <property type="match status" value="1"/>
</dbReference>
<dbReference type="PRINTS" id="PR00983">
    <property type="entry name" value="TRNASYNTHCYS"/>
</dbReference>
<dbReference type="InterPro" id="IPR056411">
    <property type="entry name" value="CysS_C"/>
</dbReference>
<dbReference type="SMART" id="SM00840">
    <property type="entry name" value="DALR_2"/>
    <property type="match status" value="1"/>
</dbReference>
<dbReference type="GO" id="GO:0004817">
    <property type="term" value="F:cysteine-tRNA ligase activity"/>
    <property type="evidence" value="ECO:0007669"/>
    <property type="project" value="UniProtKB-UniRule"/>
</dbReference>
<dbReference type="EC" id="6.1.1.16" evidence="12"/>
<comment type="caution">
    <text evidence="15">The sequence shown here is derived from an EMBL/GenBank/DDBJ whole genome shotgun (WGS) entry which is preliminary data.</text>
</comment>
<feature type="domain" description="Cysteinyl-tRNA synthetase class Ia DALR" evidence="14">
    <location>
        <begin position="389"/>
        <end position="449"/>
    </location>
</feature>
<feature type="compositionally biased region" description="Low complexity" evidence="13">
    <location>
        <begin position="355"/>
        <end position="378"/>
    </location>
</feature>
<evidence type="ECO:0000256" key="6">
    <source>
        <dbReference type="ARBA" id="ARBA00022723"/>
    </source>
</evidence>
<feature type="binding site" evidence="12">
    <location>
        <position position="284"/>
    </location>
    <ligand>
        <name>ATP</name>
        <dbReference type="ChEBI" id="CHEBI:30616"/>
    </ligand>
</feature>
<gene>
    <name evidence="12" type="primary">cysS</name>
    <name evidence="15" type="ORF">FJY75_01675</name>
</gene>
<evidence type="ECO:0000256" key="13">
    <source>
        <dbReference type="SAM" id="MobiDB-lite"/>
    </source>
</evidence>
<dbReference type="GO" id="GO:0005829">
    <property type="term" value="C:cytosol"/>
    <property type="evidence" value="ECO:0007669"/>
    <property type="project" value="TreeGrafter"/>
</dbReference>
<name>A0A937X9I5_UNCEI</name>
<dbReference type="InterPro" id="IPR024909">
    <property type="entry name" value="Cys-tRNA/MSH_ligase"/>
</dbReference>
<dbReference type="HAMAP" id="MF_00041">
    <property type="entry name" value="Cys_tRNA_synth"/>
    <property type="match status" value="1"/>
</dbReference>
<dbReference type="EMBL" id="VGIY01000020">
    <property type="protein sequence ID" value="MBM3316539.1"/>
    <property type="molecule type" value="Genomic_DNA"/>
</dbReference>
<evidence type="ECO:0000256" key="11">
    <source>
        <dbReference type="ARBA" id="ARBA00023146"/>
    </source>
</evidence>
<dbReference type="SUPFAM" id="SSF47323">
    <property type="entry name" value="Anticodon-binding domain of a subclass of class I aminoacyl-tRNA synthetases"/>
    <property type="match status" value="1"/>
</dbReference>
<evidence type="ECO:0000256" key="7">
    <source>
        <dbReference type="ARBA" id="ARBA00022741"/>
    </source>
</evidence>
<accession>A0A937X9I5</accession>
<evidence type="ECO:0000256" key="2">
    <source>
        <dbReference type="ARBA" id="ARBA00005594"/>
    </source>
</evidence>
<proteinExistence type="inferred from homology"/>
<dbReference type="Proteomes" id="UP000748308">
    <property type="component" value="Unassembled WGS sequence"/>
</dbReference>
<evidence type="ECO:0000256" key="12">
    <source>
        <dbReference type="HAMAP-Rule" id="MF_00041"/>
    </source>
</evidence>
<evidence type="ECO:0000256" key="10">
    <source>
        <dbReference type="ARBA" id="ARBA00022917"/>
    </source>
</evidence>
<evidence type="ECO:0000256" key="4">
    <source>
        <dbReference type="ARBA" id="ARBA00022490"/>
    </source>
</evidence>
<dbReference type="InterPro" id="IPR015803">
    <property type="entry name" value="Cys-tRNA-ligase"/>
</dbReference>
<evidence type="ECO:0000313" key="16">
    <source>
        <dbReference type="Proteomes" id="UP000748308"/>
    </source>
</evidence>
<protein>
    <recommendedName>
        <fullName evidence="12">Cysteine--tRNA ligase</fullName>
        <ecNumber evidence="12">6.1.1.16</ecNumber>
    </recommendedName>
    <alternativeName>
        <fullName evidence="12">Cysteinyl-tRNA synthetase</fullName>
        <shortName evidence="12">CysRS</shortName>
    </alternativeName>
</protein>
<dbReference type="Pfam" id="PF23493">
    <property type="entry name" value="CysS_C"/>
    <property type="match status" value="1"/>
</dbReference>
<dbReference type="SUPFAM" id="SSF52374">
    <property type="entry name" value="Nucleotidylyl transferase"/>
    <property type="match status" value="1"/>
</dbReference>
<dbReference type="GO" id="GO:0008270">
    <property type="term" value="F:zinc ion binding"/>
    <property type="evidence" value="ECO:0007669"/>
    <property type="project" value="UniProtKB-UniRule"/>
</dbReference>
<sequence>MGIRFQDTMAGKVIDFEPLEPGLVRMYNCGPTVYTYAHIGNFRAFLLADLIRRLCEFRGLEVRQVMNITDVGHMTVDTDDAGEDKMEKAVRQEGKSAFDIARFYEAAFLADLDALGIQRAQVYPRASDHVAEMIELVAALLEKGIAYQAGDAILFDISKYPEYGRLSHKRLEDLQAGAGGRLTGEMLDQKRNPGDFRLWKVDPAHVLQWDSPWGRGYPGWHLECSVMARKYLGDTLDIHTGGEDNIFPHHESERAQIEPVTGKPFVRYWLHTRHLMAEGTKMSKSLGNFYTVHGLMEEGFDPIAIRYLLISTHYRAPANFTKEGLKGAWESVVRIRQFVRRMEEAAGGPGGASGSGAAPTSGTAAAPEAAAGGAPEGSIAPALSDFEQTFGEAVDDDLNMSKAFAAVFDFMREVNRLEPTGGEARRAAEAIRRADRILGLLAEEKAGEEDAAIDALVAERQAARKGRDFARSDQIRDELATRGIVLEDTPQGPRWYRK</sequence>
<organism evidence="15 16">
    <name type="scientific">Eiseniibacteriota bacterium</name>
    <dbReference type="NCBI Taxonomy" id="2212470"/>
    <lineage>
        <taxon>Bacteria</taxon>
        <taxon>Candidatus Eiseniibacteriota</taxon>
    </lineage>
</organism>
<keyword evidence="8 12" id="KW-0862">Zinc</keyword>
<evidence type="ECO:0000256" key="9">
    <source>
        <dbReference type="ARBA" id="ARBA00022840"/>
    </source>
</evidence>
<feature type="region of interest" description="Disordered" evidence="13">
    <location>
        <begin position="344"/>
        <end position="378"/>
    </location>
</feature>
<dbReference type="InterPro" id="IPR009080">
    <property type="entry name" value="tRNAsynth_Ia_anticodon-bd"/>
</dbReference>
<reference evidence="15" key="1">
    <citation type="submission" date="2019-03" db="EMBL/GenBank/DDBJ databases">
        <title>Lake Tanganyika Metagenome-Assembled Genomes (MAGs).</title>
        <authorList>
            <person name="Tran P."/>
        </authorList>
    </citation>
    <scope>NUCLEOTIDE SEQUENCE</scope>
    <source>
        <strain evidence="15">M_DeepCast_400m_m2_100</strain>
    </source>
</reference>
<dbReference type="PANTHER" id="PTHR10890">
    <property type="entry name" value="CYSTEINYL-TRNA SYNTHETASE"/>
    <property type="match status" value="1"/>
</dbReference>
<dbReference type="GO" id="GO:0005524">
    <property type="term" value="F:ATP binding"/>
    <property type="evidence" value="ECO:0007669"/>
    <property type="project" value="UniProtKB-UniRule"/>
</dbReference>
<dbReference type="Pfam" id="PF01406">
    <property type="entry name" value="tRNA-synt_1e"/>
    <property type="match status" value="1"/>
</dbReference>
<comment type="catalytic activity">
    <reaction evidence="12">
        <text>tRNA(Cys) + L-cysteine + ATP = L-cysteinyl-tRNA(Cys) + AMP + diphosphate</text>
        <dbReference type="Rhea" id="RHEA:17773"/>
        <dbReference type="Rhea" id="RHEA-COMP:9661"/>
        <dbReference type="Rhea" id="RHEA-COMP:9679"/>
        <dbReference type="ChEBI" id="CHEBI:30616"/>
        <dbReference type="ChEBI" id="CHEBI:33019"/>
        <dbReference type="ChEBI" id="CHEBI:35235"/>
        <dbReference type="ChEBI" id="CHEBI:78442"/>
        <dbReference type="ChEBI" id="CHEBI:78517"/>
        <dbReference type="ChEBI" id="CHEBI:456215"/>
        <dbReference type="EC" id="6.1.1.16"/>
    </reaction>
</comment>
<comment type="cofactor">
    <cofactor evidence="12">
        <name>Zn(2+)</name>
        <dbReference type="ChEBI" id="CHEBI:29105"/>
    </cofactor>
    <text evidence="12">Binds 1 zinc ion per subunit.</text>
</comment>
<evidence type="ECO:0000256" key="5">
    <source>
        <dbReference type="ARBA" id="ARBA00022598"/>
    </source>
</evidence>
<keyword evidence="5 12" id="KW-0436">Ligase</keyword>
<evidence type="ECO:0000256" key="1">
    <source>
        <dbReference type="ARBA" id="ARBA00004496"/>
    </source>
</evidence>
<feature type="binding site" evidence="12">
    <location>
        <position position="29"/>
    </location>
    <ligand>
        <name>Zn(2+)</name>
        <dbReference type="ChEBI" id="CHEBI:29105"/>
    </ligand>
</feature>
<keyword evidence="4 12" id="KW-0963">Cytoplasm</keyword>
<evidence type="ECO:0000256" key="3">
    <source>
        <dbReference type="ARBA" id="ARBA00011245"/>
    </source>
</evidence>
<keyword evidence="11 12" id="KW-0030">Aminoacyl-tRNA synthetase</keyword>
<dbReference type="PANTHER" id="PTHR10890:SF3">
    <property type="entry name" value="CYSTEINE--TRNA LIGASE, CYTOPLASMIC"/>
    <property type="match status" value="1"/>
</dbReference>
<feature type="short sequence motif" description="'HIGH' region" evidence="12">
    <location>
        <begin position="31"/>
        <end position="41"/>
    </location>
</feature>
<comment type="subunit">
    <text evidence="3 12">Monomer.</text>
</comment>
<dbReference type="NCBIfam" id="TIGR00435">
    <property type="entry name" value="cysS"/>
    <property type="match status" value="1"/>
</dbReference>
<evidence type="ECO:0000313" key="15">
    <source>
        <dbReference type="EMBL" id="MBM3316539.1"/>
    </source>
</evidence>
<dbReference type="InterPro" id="IPR015273">
    <property type="entry name" value="Cys-tRNA-synt_Ia_DALR"/>
</dbReference>
<feature type="short sequence motif" description="'KMSKS' region" evidence="12">
    <location>
        <begin position="281"/>
        <end position="285"/>
    </location>
</feature>
<evidence type="ECO:0000256" key="8">
    <source>
        <dbReference type="ARBA" id="ARBA00022833"/>
    </source>
</evidence>
<feature type="binding site" evidence="12">
    <location>
        <position position="253"/>
    </location>
    <ligand>
        <name>Zn(2+)</name>
        <dbReference type="ChEBI" id="CHEBI:29105"/>
    </ligand>
</feature>
<feature type="binding site" evidence="12">
    <location>
        <position position="224"/>
    </location>
    <ligand>
        <name>Zn(2+)</name>
        <dbReference type="ChEBI" id="CHEBI:29105"/>
    </ligand>
</feature>
<evidence type="ECO:0000259" key="14">
    <source>
        <dbReference type="SMART" id="SM00840"/>
    </source>
</evidence>
<dbReference type="InterPro" id="IPR014729">
    <property type="entry name" value="Rossmann-like_a/b/a_fold"/>
</dbReference>
<dbReference type="Gene3D" id="3.40.50.620">
    <property type="entry name" value="HUPs"/>
    <property type="match status" value="1"/>
</dbReference>
<dbReference type="AlphaFoldDB" id="A0A937X9I5"/>
<dbReference type="Pfam" id="PF09190">
    <property type="entry name" value="DALR_2"/>
    <property type="match status" value="1"/>
</dbReference>
<comment type="similarity">
    <text evidence="2 12">Belongs to the class-I aminoacyl-tRNA synthetase family.</text>
</comment>
<keyword evidence="10 12" id="KW-0648">Protein biosynthesis</keyword>
<keyword evidence="6 12" id="KW-0479">Metal-binding</keyword>
<dbReference type="GO" id="GO:0006423">
    <property type="term" value="P:cysteinyl-tRNA aminoacylation"/>
    <property type="evidence" value="ECO:0007669"/>
    <property type="project" value="UniProtKB-UniRule"/>
</dbReference>